<dbReference type="Proteomes" id="UP001153069">
    <property type="component" value="Unassembled WGS sequence"/>
</dbReference>
<feature type="region of interest" description="Disordered" evidence="1">
    <location>
        <begin position="166"/>
        <end position="189"/>
    </location>
</feature>
<dbReference type="AlphaFoldDB" id="A0A9N8I1G0"/>
<comment type="caution">
    <text evidence="2">The sequence shown here is derived from an EMBL/GenBank/DDBJ whole genome shotgun (WGS) entry which is preliminary data.</text>
</comment>
<feature type="compositionally biased region" description="Basic and acidic residues" evidence="1">
    <location>
        <begin position="1"/>
        <end position="12"/>
    </location>
</feature>
<accession>A0A9N8I1G0</accession>
<feature type="compositionally biased region" description="Polar residues" evidence="1">
    <location>
        <begin position="41"/>
        <end position="52"/>
    </location>
</feature>
<evidence type="ECO:0000256" key="1">
    <source>
        <dbReference type="SAM" id="MobiDB-lite"/>
    </source>
</evidence>
<feature type="region of interest" description="Disordered" evidence="1">
    <location>
        <begin position="86"/>
        <end position="154"/>
    </location>
</feature>
<feature type="compositionally biased region" description="Basic and acidic residues" evidence="1">
    <location>
        <begin position="53"/>
        <end position="64"/>
    </location>
</feature>
<proteinExistence type="predicted"/>
<gene>
    <name evidence="2" type="ORF">SEMRO_3545_G349110.1</name>
</gene>
<evidence type="ECO:0000313" key="3">
    <source>
        <dbReference type="Proteomes" id="UP001153069"/>
    </source>
</evidence>
<feature type="region of interest" description="Disordered" evidence="1">
    <location>
        <begin position="1"/>
        <end position="72"/>
    </location>
</feature>
<dbReference type="EMBL" id="CAICTM010003543">
    <property type="protein sequence ID" value="CAB9531448.1"/>
    <property type="molecule type" value="Genomic_DNA"/>
</dbReference>
<feature type="compositionally biased region" description="Acidic residues" evidence="1">
    <location>
        <begin position="169"/>
        <end position="178"/>
    </location>
</feature>
<feature type="compositionally biased region" description="Basic and acidic residues" evidence="1">
    <location>
        <begin position="107"/>
        <end position="119"/>
    </location>
</feature>
<keyword evidence="3" id="KW-1185">Reference proteome</keyword>
<evidence type="ECO:0000313" key="2">
    <source>
        <dbReference type="EMBL" id="CAB9531448.1"/>
    </source>
</evidence>
<name>A0A9N8I1G0_9STRA</name>
<organism evidence="2 3">
    <name type="scientific">Seminavis robusta</name>
    <dbReference type="NCBI Taxonomy" id="568900"/>
    <lineage>
        <taxon>Eukaryota</taxon>
        <taxon>Sar</taxon>
        <taxon>Stramenopiles</taxon>
        <taxon>Ochrophyta</taxon>
        <taxon>Bacillariophyta</taxon>
        <taxon>Bacillariophyceae</taxon>
        <taxon>Bacillariophycidae</taxon>
        <taxon>Naviculales</taxon>
        <taxon>Naviculaceae</taxon>
        <taxon>Seminavis</taxon>
    </lineage>
</organism>
<sequence>MQRIKPEEEIHLHVSGIMGPPESSATGSVRSSMMFRKRASSNRSLNLQQLGKSTKDRGSSHVEPEGSTASAPFSLDALHSSFGSISIATTNSPQGSALFTLGDGDDAERAEKLSERDDLASDWDADSSCGGRNRDESSRSLNLPVTEDANRGKDLDMASVGSVLFSVNEMEEDDDSEVLIDSSMTTPAA</sequence>
<reference evidence="2" key="1">
    <citation type="submission" date="2020-06" db="EMBL/GenBank/DDBJ databases">
        <authorList>
            <consortium name="Plant Systems Biology data submission"/>
        </authorList>
    </citation>
    <scope>NUCLEOTIDE SEQUENCE</scope>
    <source>
        <strain evidence="2">D6</strain>
    </source>
</reference>
<protein>
    <submittedName>
        <fullName evidence="2">Uncharacterized protein</fullName>
    </submittedName>
</protein>
<feature type="compositionally biased region" description="Polar residues" evidence="1">
    <location>
        <begin position="86"/>
        <end position="97"/>
    </location>
</feature>